<sequence length="134" mass="14756">MPSWVQLNALSIVTTYVLLSMLLAGCEGKQNQQPVQEESSQIPKSDSHGKEVHNVTQDESQYVLGACVELGYPLLQTDERESSAETLACERNLTHKFDAGTKASDTKLKWRVRVKGQIIQCQCAGYATQIGKGN</sequence>
<keyword evidence="3" id="KW-1185">Reference proteome</keyword>
<accession>A0ABT7EGC5</accession>
<name>A0ABT7EGC5_9GAMM</name>
<evidence type="ECO:0008006" key="4">
    <source>
        <dbReference type="Google" id="ProtNLM"/>
    </source>
</evidence>
<dbReference type="EMBL" id="JASJUT010000001">
    <property type="protein sequence ID" value="MDK2594097.1"/>
    <property type="molecule type" value="Genomic_DNA"/>
</dbReference>
<comment type="caution">
    <text evidence="2">The sequence shown here is derived from an EMBL/GenBank/DDBJ whole genome shotgun (WGS) entry which is preliminary data.</text>
</comment>
<gene>
    <name evidence="2" type="ORF">QNM18_03305</name>
</gene>
<proteinExistence type="predicted"/>
<feature type="compositionally biased region" description="Polar residues" evidence="1">
    <location>
        <begin position="32"/>
        <end position="44"/>
    </location>
</feature>
<feature type="region of interest" description="Disordered" evidence="1">
    <location>
        <begin position="32"/>
        <end position="54"/>
    </location>
</feature>
<organism evidence="2 3">
    <name type="scientific">Pseudoalteromonas obscura</name>
    <dbReference type="NCBI Taxonomy" id="3048491"/>
    <lineage>
        <taxon>Bacteria</taxon>
        <taxon>Pseudomonadati</taxon>
        <taxon>Pseudomonadota</taxon>
        <taxon>Gammaproteobacteria</taxon>
        <taxon>Alteromonadales</taxon>
        <taxon>Pseudoalteromonadaceae</taxon>
        <taxon>Pseudoalteromonas</taxon>
    </lineage>
</organism>
<evidence type="ECO:0000256" key="1">
    <source>
        <dbReference type="SAM" id="MobiDB-lite"/>
    </source>
</evidence>
<evidence type="ECO:0000313" key="2">
    <source>
        <dbReference type="EMBL" id="MDK2594097.1"/>
    </source>
</evidence>
<dbReference type="RefSeq" id="WP_284136334.1">
    <property type="nucleotide sequence ID" value="NZ_JASJUT010000001.1"/>
</dbReference>
<reference evidence="2 3" key="1">
    <citation type="submission" date="2023-05" db="EMBL/GenBank/DDBJ databases">
        <title>Pseudoalteromonas ardens sp. nov., Pseudoalteromonas obscura sp. nov., and Pseudoalteromonas umbrosa sp. nov., isolated from the coral Montipora capitata.</title>
        <authorList>
            <person name="Thomas E.M."/>
            <person name="Smith E.M."/>
            <person name="Papke E."/>
            <person name="Shlafstein M.D."/>
            <person name="Oline D.K."/>
            <person name="Videau P."/>
            <person name="Saw J.H."/>
            <person name="Strangman W.K."/>
            <person name="Ushijima B."/>
        </authorList>
    </citation>
    <scope>NUCLEOTIDE SEQUENCE [LARGE SCALE GENOMIC DNA]</scope>
    <source>
        <strain evidence="2 3">P94</strain>
    </source>
</reference>
<dbReference type="Proteomes" id="UP001231915">
    <property type="component" value="Unassembled WGS sequence"/>
</dbReference>
<protein>
    <recommendedName>
        <fullName evidence="4">Lipoprotein</fullName>
    </recommendedName>
</protein>
<evidence type="ECO:0000313" key="3">
    <source>
        <dbReference type="Proteomes" id="UP001231915"/>
    </source>
</evidence>